<sequence length="104" mass="10928">MADVTVTPVHLEQLATTQDQASTQAGTAASAASGLEVDVWVTHGVVSWYSNLAFTKAADARKSTGDAMSKASTELADKLRTAKRVYASADEQAGKNIDKQVLDS</sequence>
<dbReference type="AlphaFoldDB" id="A0A7I7P3V0"/>
<dbReference type="RefSeq" id="WP_163682853.1">
    <property type="nucleotide sequence ID" value="NZ_AP022582.1"/>
</dbReference>
<dbReference type="KEGG" id="mseo:MSEO_38680"/>
<gene>
    <name evidence="1" type="ORF">MSEO_38680</name>
</gene>
<accession>A0A7I7P3V0</accession>
<protein>
    <recommendedName>
        <fullName evidence="3">ESX-1 secretion-associated protein</fullName>
    </recommendedName>
</protein>
<dbReference type="Pfam" id="PF10824">
    <property type="entry name" value="T7SS_ESX_EspC"/>
    <property type="match status" value="1"/>
</dbReference>
<dbReference type="Proteomes" id="UP000466632">
    <property type="component" value="Chromosome"/>
</dbReference>
<organism evidence="1 2">
    <name type="scientific">Mycobacterium seoulense</name>
    <dbReference type="NCBI Taxonomy" id="386911"/>
    <lineage>
        <taxon>Bacteria</taxon>
        <taxon>Bacillati</taxon>
        <taxon>Actinomycetota</taxon>
        <taxon>Actinomycetes</taxon>
        <taxon>Mycobacteriales</taxon>
        <taxon>Mycobacteriaceae</taxon>
        <taxon>Mycobacterium</taxon>
    </lineage>
</organism>
<evidence type="ECO:0000313" key="1">
    <source>
        <dbReference type="EMBL" id="BBY03369.1"/>
    </source>
</evidence>
<proteinExistence type="predicted"/>
<evidence type="ECO:0000313" key="2">
    <source>
        <dbReference type="Proteomes" id="UP000466632"/>
    </source>
</evidence>
<dbReference type="EMBL" id="AP022582">
    <property type="protein sequence ID" value="BBY03369.1"/>
    <property type="molecule type" value="Genomic_DNA"/>
</dbReference>
<dbReference type="InterPro" id="IPR022536">
    <property type="entry name" value="EspC"/>
</dbReference>
<dbReference type="GO" id="GO:0009306">
    <property type="term" value="P:protein secretion"/>
    <property type="evidence" value="ECO:0007669"/>
    <property type="project" value="InterPro"/>
</dbReference>
<keyword evidence="2" id="KW-1185">Reference proteome</keyword>
<name>A0A7I7P3V0_9MYCO</name>
<reference evidence="1 2" key="1">
    <citation type="journal article" date="2019" name="Emerg. Microbes Infect.">
        <title>Comprehensive subspecies identification of 175 nontuberculous mycobacteria species based on 7547 genomic profiles.</title>
        <authorList>
            <person name="Matsumoto Y."/>
            <person name="Kinjo T."/>
            <person name="Motooka D."/>
            <person name="Nabeya D."/>
            <person name="Jung N."/>
            <person name="Uechi K."/>
            <person name="Horii T."/>
            <person name="Iida T."/>
            <person name="Fujita J."/>
            <person name="Nakamura S."/>
        </authorList>
    </citation>
    <scope>NUCLEOTIDE SEQUENCE [LARGE SCALE GENOMIC DNA]</scope>
    <source>
        <strain evidence="1 2">JCM 16018</strain>
    </source>
</reference>
<evidence type="ECO:0008006" key="3">
    <source>
        <dbReference type="Google" id="ProtNLM"/>
    </source>
</evidence>